<comment type="caution">
    <text evidence="1">The sequence shown here is derived from an EMBL/GenBank/DDBJ whole genome shotgun (WGS) entry which is preliminary data.</text>
</comment>
<dbReference type="RefSeq" id="WP_181338951.1">
    <property type="nucleotide sequence ID" value="NZ_JAAKDE010000004.1"/>
</dbReference>
<dbReference type="EMBL" id="JAAKDE010000004">
    <property type="protein sequence ID" value="MBA2132508.1"/>
    <property type="molecule type" value="Genomic_DNA"/>
</dbReference>
<evidence type="ECO:0000313" key="1">
    <source>
        <dbReference type="EMBL" id="MBA2132508.1"/>
    </source>
</evidence>
<organism evidence="1 2">
    <name type="scientific">Capillibacterium thermochitinicola</name>
    <dbReference type="NCBI Taxonomy" id="2699427"/>
    <lineage>
        <taxon>Bacteria</taxon>
        <taxon>Bacillati</taxon>
        <taxon>Bacillota</taxon>
        <taxon>Capillibacterium</taxon>
    </lineage>
</organism>
<dbReference type="Proteomes" id="UP000657177">
    <property type="component" value="Unassembled WGS sequence"/>
</dbReference>
<accession>A0A8J6HZJ2</accession>
<protein>
    <submittedName>
        <fullName evidence="1">Uncharacterized protein</fullName>
    </submittedName>
</protein>
<proteinExistence type="predicted"/>
<name>A0A8J6HZJ2_9FIRM</name>
<keyword evidence="2" id="KW-1185">Reference proteome</keyword>
<sequence length="151" mass="16544">MEKAGIFIGGYGGWYINHTLLIGGGWYSLTNEVKAPVSGPKGETLYFEMDYGGLVFEYVNKSHRLVHLTFSTLIGGGGIEYDGRKEESDQYDEDSFFIVEPGVCVELNVTAHFRVGLGLSYRYINGVNLPGVTDKDLTGAVANLNLKFGAF</sequence>
<dbReference type="AlphaFoldDB" id="A0A8J6HZJ2"/>
<evidence type="ECO:0000313" key="2">
    <source>
        <dbReference type="Proteomes" id="UP000657177"/>
    </source>
</evidence>
<gene>
    <name evidence="1" type="ORF">G5B42_02985</name>
</gene>
<reference evidence="1" key="1">
    <citation type="submission" date="2020-06" db="EMBL/GenBank/DDBJ databases">
        <title>Novel chitinolytic bacterium.</title>
        <authorList>
            <person name="Ungkulpasvich U."/>
            <person name="Kosugi A."/>
            <person name="Uke A."/>
        </authorList>
    </citation>
    <scope>NUCLEOTIDE SEQUENCE</scope>
    <source>
        <strain evidence="1">UUS1-1</strain>
    </source>
</reference>